<keyword evidence="8" id="KW-1003">Cell membrane</keyword>
<evidence type="ECO:0000259" key="30">
    <source>
        <dbReference type="Pfam" id="PF00912"/>
    </source>
</evidence>
<feature type="domain" description="Glycosyl transferase family 51" evidence="30">
    <location>
        <begin position="83"/>
        <end position="263"/>
    </location>
</feature>
<evidence type="ECO:0000256" key="20">
    <source>
        <dbReference type="ARBA" id="ARBA00023251"/>
    </source>
</evidence>
<dbReference type="SUPFAM" id="SSF53955">
    <property type="entry name" value="Lysozyme-like"/>
    <property type="match status" value="1"/>
</dbReference>
<evidence type="ECO:0000256" key="24">
    <source>
        <dbReference type="ARBA" id="ARBA00044770"/>
    </source>
</evidence>
<dbReference type="FunFam" id="1.10.3810.10:FF:000001">
    <property type="entry name" value="Penicillin-binding protein 1A"/>
    <property type="match status" value="1"/>
</dbReference>
<evidence type="ECO:0000256" key="23">
    <source>
        <dbReference type="ARBA" id="ARBA00034000"/>
    </source>
</evidence>
<dbReference type="InterPro" id="IPR023346">
    <property type="entry name" value="Lysozyme-like_dom_sf"/>
</dbReference>
<organism evidence="31 32">
    <name type="scientific">Lachnospira eligens</name>
    <dbReference type="NCBI Taxonomy" id="39485"/>
    <lineage>
        <taxon>Bacteria</taxon>
        <taxon>Bacillati</taxon>
        <taxon>Bacillota</taxon>
        <taxon>Clostridia</taxon>
        <taxon>Lachnospirales</taxon>
        <taxon>Lachnospiraceae</taxon>
        <taxon>Lachnospira</taxon>
    </lineage>
</organism>
<evidence type="ECO:0000259" key="29">
    <source>
        <dbReference type="Pfam" id="PF00905"/>
    </source>
</evidence>
<feature type="compositionally biased region" description="Polar residues" evidence="27">
    <location>
        <begin position="889"/>
        <end position="899"/>
    </location>
</feature>
<evidence type="ECO:0000256" key="27">
    <source>
        <dbReference type="SAM" id="MobiDB-lite"/>
    </source>
</evidence>
<feature type="compositionally biased region" description="Low complexity" evidence="27">
    <location>
        <begin position="875"/>
        <end position="888"/>
    </location>
</feature>
<feature type="region of interest" description="Disordered" evidence="27">
    <location>
        <begin position="860"/>
        <end position="899"/>
    </location>
</feature>
<comment type="catalytic activity">
    <reaction evidence="23">
        <text>Preferential cleavage: (Ac)2-L-Lys-D-Ala-|-D-Ala. Also transpeptidation of peptidyl-alanyl moieties that are N-acyl substituents of D-alanine.</text>
        <dbReference type="EC" id="3.4.16.4"/>
    </reaction>
</comment>
<evidence type="ECO:0000313" key="31">
    <source>
        <dbReference type="EMBL" id="RHC11885.1"/>
    </source>
</evidence>
<keyword evidence="16" id="KW-0735">Signal-anchor</keyword>
<evidence type="ECO:0000256" key="12">
    <source>
        <dbReference type="ARBA" id="ARBA00022679"/>
    </source>
</evidence>
<evidence type="ECO:0000256" key="8">
    <source>
        <dbReference type="ARBA" id="ARBA00022475"/>
    </source>
</evidence>
<keyword evidence="14" id="KW-0378">Hydrolase</keyword>
<keyword evidence="20" id="KW-0046">Antibiotic resistance</keyword>
<comment type="similarity">
    <text evidence="5">In the N-terminal section; belongs to the glycosyltransferase 51 family.</text>
</comment>
<feature type="domain" description="Penicillin-binding protein transpeptidase" evidence="29">
    <location>
        <begin position="442"/>
        <end position="700"/>
    </location>
</feature>
<comment type="pathway">
    <text evidence="3">Cell wall biogenesis; peptidoglycan biosynthesis.</text>
</comment>
<keyword evidence="11" id="KW-0328">Glycosyltransferase</keyword>
<comment type="similarity">
    <text evidence="4">In the C-terminal section; belongs to the transpeptidase family.</text>
</comment>
<dbReference type="GO" id="GO:0008955">
    <property type="term" value="F:peptidoglycan glycosyltransferase activity"/>
    <property type="evidence" value="ECO:0007669"/>
    <property type="project" value="UniProtKB-EC"/>
</dbReference>
<dbReference type="GO" id="GO:0008658">
    <property type="term" value="F:penicillin binding"/>
    <property type="evidence" value="ECO:0007669"/>
    <property type="project" value="InterPro"/>
</dbReference>
<evidence type="ECO:0000256" key="17">
    <source>
        <dbReference type="ARBA" id="ARBA00022984"/>
    </source>
</evidence>
<evidence type="ECO:0000256" key="15">
    <source>
        <dbReference type="ARBA" id="ARBA00022960"/>
    </source>
</evidence>
<dbReference type="EMBL" id="QSHM01000016">
    <property type="protein sequence ID" value="RHC11885.1"/>
    <property type="molecule type" value="Genomic_DNA"/>
</dbReference>
<evidence type="ECO:0000256" key="21">
    <source>
        <dbReference type="ARBA" id="ARBA00023268"/>
    </source>
</evidence>
<comment type="subcellular location">
    <subcellularLocation>
        <location evidence="2">Cell membrane</location>
        <topology evidence="2">Single-pass type II membrane protein</topology>
    </subcellularLocation>
</comment>
<reference evidence="31 32" key="1">
    <citation type="submission" date="2018-08" db="EMBL/GenBank/DDBJ databases">
        <title>A genome reference for cultivated species of the human gut microbiota.</title>
        <authorList>
            <person name="Zou Y."/>
            <person name="Xue W."/>
            <person name="Luo G."/>
        </authorList>
    </citation>
    <scope>NUCLEOTIDE SEQUENCE [LARGE SCALE GENOMIC DNA]</scope>
    <source>
        <strain evidence="31 32">AM37-3BH</strain>
    </source>
</reference>
<dbReference type="PANTHER" id="PTHR32282:SF11">
    <property type="entry name" value="PENICILLIN-BINDING PROTEIN 1B"/>
    <property type="match status" value="1"/>
</dbReference>
<comment type="caution">
    <text evidence="31">The sequence shown here is derived from an EMBL/GenBank/DDBJ whole genome shotgun (WGS) entry which is preliminary data.</text>
</comment>
<keyword evidence="12" id="KW-0808">Transferase</keyword>
<evidence type="ECO:0000256" key="5">
    <source>
        <dbReference type="ARBA" id="ARBA00007739"/>
    </source>
</evidence>
<dbReference type="SUPFAM" id="SSF56601">
    <property type="entry name" value="beta-lactamase/transpeptidase-like"/>
    <property type="match status" value="1"/>
</dbReference>
<keyword evidence="18 28" id="KW-1133">Transmembrane helix</keyword>
<keyword evidence="22" id="KW-0961">Cell wall biogenesis/degradation</keyword>
<evidence type="ECO:0000256" key="10">
    <source>
        <dbReference type="ARBA" id="ARBA00022670"/>
    </source>
</evidence>
<keyword evidence="21" id="KW-0511">Multifunctional enzyme</keyword>
<dbReference type="Gene3D" id="3.40.710.10">
    <property type="entry name" value="DD-peptidase/beta-lactamase superfamily"/>
    <property type="match status" value="2"/>
</dbReference>
<evidence type="ECO:0000256" key="22">
    <source>
        <dbReference type="ARBA" id="ARBA00023316"/>
    </source>
</evidence>
<feature type="transmembrane region" description="Helical" evidence="28">
    <location>
        <begin position="29"/>
        <end position="53"/>
    </location>
</feature>
<gene>
    <name evidence="31" type="ORF">DW858_11650</name>
</gene>
<dbReference type="InterPro" id="IPR050396">
    <property type="entry name" value="Glycosyltr_51/Transpeptidase"/>
</dbReference>
<dbReference type="GO" id="GO:0071555">
    <property type="term" value="P:cell wall organization"/>
    <property type="evidence" value="ECO:0007669"/>
    <property type="project" value="UniProtKB-KW"/>
</dbReference>
<evidence type="ECO:0000256" key="26">
    <source>
        <dbReference type="ARBA" id="ARBA00060592"/>
    </source>
</evidence>
<dbReference type="Gene3D" id="1.10.3810.10">
    <property type="entry name" value="Biosynthetic peptidoglycan transglycosylase-like"/>
    <property type="match status" value="1"/>
</dbReference>
<dbReference type="GO" id="GO:0046677">
    <property type="term" value="P:response to antibiotic"/>
    <property type="evidence" value="ECO:0007669"/>
    <property type="project" value="UniProtKB-KW"/>
</dbReference>
<evidence type="ECO:0000256" key="28">
    <source>
        <dbReference type="SAM" id="Phobius"/>
    </source>
</evidence>
<protein>
    <recommendedName>
        <fullName evidence="7">Penicillin-binding protein 1A</fullName>
        <ecNumber evidence="24">2.4.99.28</ecNumber>
        <ecNumber evidence="6">3.4.16.4</ecNumber>
    </recommendedName>
</protein>
<evidence type="ECO:0000256" key="16">
    <source>
        <dbReference type="ARBA" id="ARBA00022968"/>
    </source>
</evidence>
<dbReference type="InterPro" id="IPR001264">
    <property type="entry name" value="Glyco_trans_51"/>
</dbReference>
<accession>A0A413YS39</accession>
<keyword evidence="10" id="KW-0645">Protease</keyword>
<keyword evidence="13 28" id="KW-0812">Transmembrane</keyword>
<evidence type="ECO:0000256" key="1">
    <source>
        <dbReference type="ARBA" id="ARBA00002624"/>
    </source>
</evidence>
<evidence type="ECO:0000256" key="14">
    <source>
        <dbReference type="ARBA" id="ARBA00022801"/>
    </source>
</evidence>
<evidence type="ECO:0000256" key="4">
    <source>
        <dbReference type="ARBA" id="ARBA00007090"/>
    </source>
</evidence>
<dbReference type="PANTHER" id="PTHR32282">
    <property type="entry name" value="BINDING PROTEIN TRANSPEPTIDASE, PUTATIVE-RELATED"/>
    <property type="match status" value="1"/>
</dbReference>
<dbReference type="GO" id="GO:0005886">
    <property type="term" value="C:plasma membrane"/>
    <property type="evidence" value="ECO:0007669"/>
    <property type="project" value="UniProtKB-SubCell"/>
</dbReference>
<dbReference type="InterPro" id="IPR001460">
    <property type="entry name" value="PCN-bd_Tpept"/>
</dbReference>
<comment type="catalytic activity">
    <reaction evidence="25">
        <text>[GlcNAc-(1-&gt;4)-Mur2Ac(oyl-L-Ala-gamma-D-Glu-L-Lys-D-Ala-D-Ala)](n)-di-trans,octa-cis-undecaprenyl diphosphate + beta-D-GlcNAc-(1-&gt;4)-Mur2Ac(oyl-L-Ala-gamma-D-Glu-L-Lys-D-Ala-D-Ala)-di-trans,octa-cis-undecaprenyl diphosphate = [GlcNAc-(1-&gt;4)-Mur2Ac(oyl-L-Ala-gamma-D-Glu-L-Lys-D-Ala-D-Ala)](n+1)-di-trans,octa-cis-undecaprenyl diphosphate + di-trans,octa-cis-undecaprenyl diphosphate + H(+)</text>
        <dbReference type="Rhea" id="RHEA:23708"/>
        <dbReference type="Rhea" id="RHEA-COMP:9602"/>
        <dbReference type="Rhea" id="RHEA-COMP:9603"/>
        <dbReference type="ChEBI" id="CHEBI:15378"/>
        <dbReference type="ChEBI" id="CHEBI:58405"/>
        <dbReference type="ChEBI" id="CHEBI:60033"/>
        <dbReference type="ChEBI" id="CHEBI:78435"/>
        <dbReference type="EC" id="2.4.99.28"/>
    </reaction>
</comment>
<evidence type="ECO:0000256" key="19">
    <source>
        <dbReference type="ARBA" id="ARBA00023136"/>
    </source>
</evidence>
<sequence>MNYGGKGIKQKKKLLNSATTKLGTKLGIFFIKLALVAAIAVVVSGSCLVLGSFQGIIENAPDIASVNVSPEGFATKIYDSDENEIQTLSSAGANRTYVTIDQIPKDLQHAFIAIEDERFYEHNGIDMRGILRAASITLSSGEMSQGASTITQQLLKNNVFNAFNESTIEKIKRKVQEQYLAVKLETVMSKDAILENYLNTINLGNGYYGVQAAARGYFNKDVSELSISECAVIASITKSPTGLNPIRHADRNKDRQSQVLLNMKEQGYISQEEYDEAIADDVYARLEGIELAGTSTSTYSYFVDELINQLTSDLMSQKGYTEAQATSLIYRGGLRVYSTQDTMMQQVADDVINDPGNYNDNTHFSINYALTIKQTDGSFSYYSHNSMANWYTKTLGDTRFSLTMTDEDAARSYVEAYRQELLKEGGEIYAETLTFTLQPQISFTIMDQITGQVKVMVGGRGDKTLNRSLNRASNDIARQPGSSIKPLAVYGPALDTGTYSLASAIDDAPYYYSGTDAKLVTNFTKGEYRGLMTLREALTVSQNVPAVKILSKLTPQVGYNYLEKFGISTLVSPKNAINGAHDVVQSLALGGMTRGVSNIDMCAAYAAIANKGTYTKPIYYTKVLDSEGNIIIDNSVPETHKVLNENSDWLLIQGLRSVATDGTARTANFSSQPVAGKTGTTQYDSDRWFCGFTPYYTAVIWAGYDDNSKELGNVVNHNVIWRTIMQTIHENLNLPTGSYEQPSGIVEAAVCSKSGLLPVEGLCDQDPEGNCVITEYFTEDTVPTEYCTTHVKVSICNESGDIATSGCPSVTTKIMRKKSSADKLGEDKDGSEFKTWDADISITDTELSKLCTIHSAATKPSKVTTGTGSNKNNSKETTAASSETSGKTDSSGLSSDKRP</sequence>
<dbReference type="RefSeq" id="WP_118362937.1">
    <property type="nucleotide sequence ID" value="NZ_QSHM01000016.1"/>
</dbReference>
<comment type="function">
    <text evidence="1">Cell wall formation. Synthesis of cross-linked peptidoglycan from the lipid intermediates. The enzyme has a penicillin-insensitive transglycosylase N-terminal domain (formation of linear glycan strands) and a penicillin-sensitive transpeptidase C-terminal domain (cross-linking of the peptide subunits).</text>
</comment>
<keyword evidence="15" id="KW-0133">Cell shape</keyword>
<evidence type="ECO:0000256" key="2">
    <source>
        <dbReference type="ARBA" id="ARBA00004401"/>
    </source>
</evidence>
<dbReference type="Pfam" id="PF00912">
    <property type="entry name" value="Transgly"/>
    <property type="match status" value="1"/>
</dbReference>
<evidence type="ECO:0000256" key="11">
    <source>
        <dbReference type="ARBA" id="ARBA00022676"/>
    </source>
</evidence>
<dbReference type="InterPro" id="IPR036950">
    <property type="entry name" value="PBP_transglycosylase"/>
</dbReference>
<dbReference type="NCBIfam" id="TIGR02074">
    <property type="entry name" value="PBP_1a_fam"/>
    <property type="match status" value="1"/>
</dbReference>
<evidence type="ECO:0000256" key="18">
    <source>
        <dbReference type="ARBA" id="ARBA00022989"/>
    </source>
</evidence>
<dbReference type="GO" id="GO:0030288">
    <property type="term" value="C:outer membrane-bounded periplasmic space"/>
    <property type="evidence" value="ECO:0007669"/>
    <property type="project" value="TreeGrafter"/>
</dbReference>
<name>A0A413YS39_9FIRM</name>
<dbReference type="GO" id="GO:0009252">
    <property type="term" value="P:peptidoglycan biosynthetic process"/>
    <property type="evidence" value="ECO:0007669"/>
    <property type="project" value="UniProtKB-UniPathway"/>
</dbReference>
<evidence type="ECO:0000256" key="6">
    <source>
        <dbReference type="ARBA" id="ARBA00012448"/>
    </source>
</evidence>
<dbReference type="GO" id="GO:0008360">
    <property type="term" value="P:regulation of cell shape"/>
    <property type="evidence" value="ECO:0007669"/>
    <property type="project" value="UniProtKB-KW"/>
</dbReference>
<evidence type="ECO:0000313" key="32">
    <source>
        <dbReference type="Proteomes" id="UP000285844"/>
    </source>
</evidence>
<keyword evidence="9" id="KW-0121">Carboxypeptidase</keyword>
<dbReference type="InterPro" id="IPR012338">
    <property type="entry name" value="Beta-lactam/transpept-like"/>
</dbReference>
<dbReference type="AlphaFoldDB" id="A0A413YS39"/>
<evidence type="ECO:0000256" key="3">
    <source>
        <dbReference type="ARBA" id="ARBA00004752"/>
    </source>
</evidence>
<dbReference type="UniPathway" id="UPA00219"/>
<evidence type="ECO:0000256" key="7">
    <source>
        <dbReference type="ARBA" id="ARBA00018638"/>
    </source>
</evidence>
<dbReference type="Proteomes" id="UP000285844">
    <property type="component" value="Unassembled WGS sequence"/>
</dbReference>
<dbReference type="GO" id="GO:0006508">
    <property type="term" value="P:proteolysis"/>
    <property type="evidence" value="ECO:0007669"/>
    <property type="project" value="UniProtKB-KW"/>
</dbReference>
<dbReference type="EC" id="3.4.16.4" evidence="6"/>
<evidence type="ECO:0000256" key="25">
    <source>
        <dbReference type="ARBA" id="ARBA00049902"/>
    </source>
</evidence>
<comment type="pathway">
    <text evidence="26">Glycan biosynthesis.</text>
</comment>
<evidence type="ECO:0000256" key="13">
    <source>
        <dbReference type="ARBA" id="ARBA00022692"/>
    </source>
</evidence>
<evidence type="ECO:0000256" key="9">
    <source>
        <dbReference type="ARBA" id="ARBA00022645"/>
    </source>
</evidence>
<keyword evidence="17" id="KW-0573">Peptidoglycan synthesis</keyword>
<dbReference type="GO" id="GO:0009002">
    <property type="term" value="F:serine-type D-Ala-D-Ala carboxypeptidase activity"/>
    <property type="evidence" value="ECO:0007669"/>
    <property type="project" value="UniProtKB-EC"/>
</dbReference>
<feature type="compositionally biased region" description="Polar residues" evidence="27">
    <location>
        <begin position="861"/>
        <end position="872"/>
    </location>
</feature>
<keyword evidence="19 28" id="KW-0472">Membrane</keyword>
<dbReference type="Pfam" id="PF00905">
    <property type="entry name" value="Transpeptidase"/>
    <property type="match status" value="1"/>
</dbReference>
<proteinExistence type="inferred from homology"/>
<dbReference type="EC" id="2.4.99.28" evidence="24"/>